<keyword evidence="6" id="KW-0249">Electron transport</keyword>
<dbReference type="PROSITE" id="PS00198">
    <property type="entry name" value="4FE4S_FER_1"/>
    <property type="match status" value="1"/>
</dbReference>
<evidence type="ECO:0000256" key="3">
    <source>
        <dbReference type="ARBA" id="ARBA00022737"/>
    </source>
</evidence>
<evidence type="ECO:0000256" key="6">
    <source>
        <dbReference type="PIRNR" id="PIRNR000139"/>
    </source>
</evidence>
<dbReference type="Pfam" id="PF02754">
    <property type="entry name" value="CCG"/>
    <property type="match status" value="2"/>
</dbReference>
<dbReference type="PIRSF" id="PIRSF000139">
    <property type="entry name" value="Glc_ox_4Fe-4S"/>
    <property type="match status" value="1"/>
</dbReference>
<evidence type="ECO:0000256" key="5">
    <source>
        <dbReference type="ARBA" id="ARBA00023014"/>
    </source>
</evidence>
<keyword evidence="2 6" id="KW-0479">Metal-binding</keyword>
<dbReference type="InterPro" id="IPR017896">
    <property type="entry name" value="4Fe4S_Fe-S-bd"/>
</dbReference>
<dbReference type="EC" id="1.1.99.14" evidence="6"/>
<keyword evidence="6" id="KW-0813">Transport</keyword>
<organism evidence="9 10">
    <name type="scientific">Anaeromyxobacter oryzae</name>
    <dbReference type="NCBI Taxonomy" id="2918170"/>
    <lineage>
        <taxon>Bacteria</taxon>
        <taxon>Pseudomonadati</taxon>
        <taxon>Myxococcota</taxon>
        <taxon>Myxococcia</taxon>
        <taxon>Myxococcales</taxon>
        <taxon>Cystobacterineae</taxon>
        <taxon>Anaeromyxobacteraceae</taxon>
        <taxon>Anaeromyxobacter</taxon>
    </lineage>
</organism>
<dbReference type="PANTHER" id="PTHR32479">
    <property type="entry name" value="GLYCOLATE OXIDASE IRON-SULFUR SUBUNIT"/>
    <property type="match status" value="1"/>
</dbReference>
<keyword evidence="4 6" id="KW-0408">Iron</keyword>
<evidence type="ECO:0000256" key="7">
    <source>
        <dbReference type="SAM" id="MobiDB-lite"/>
    </source>
</evidence>
<dbReference type="EMBL" id="AP025591">
    <property type="protein sequence ID" value="BDG05761.1"/>
    <property type="molecule type" value="Genomic_DNA"/>
</dbReference>
<dbReference type="Pfam" id="PF13183">
    <property type="entry name" value="Fer4_8"/>
    <property type="match status" value="1"/>
</dbReference>
<dbReference type="Gene3D" id="1.10.1060.10">
    <property type="entry name" value="Alpha-helical ferredoxin"/>
    <property type="match status" value="1"/>
</dbReference>
<dbReference type="PANTHER" id="PTHR32479:SF17">
    <property type="entry name" value="GLYCOLATE OXIDASE IRON-SULFUR SUBUNIT"/>
    <property type="match status" value="1"/>
</dbReference>
<dbReference type="InterPro" id="IPR004017">
    <property type="entry name" value="Cys_rich_dom"/>
</dbReference>
<evidence type="ECO:0000313" key="9">
    <source>
        <dbReference type="EMBL" id="BDG05761.1"/>
    </source>
</evidence>
<protein>
    <recommendedName>
        <fullName evidence="6">Glycolate oxidase iron-sulfur subunit</fullName>
        <ecNumber evidence="6">1.1.99.14</ecNumber>
    </recommendedName>
</protein>
<gene>
    <name evidence="9" type="primary">glcF</name>
    <name evidence="9" type="ORF">AMOR_47570</name>
</gene>
<comment type="catalytic activity">
    <reaction evidence="6">
        <text>(R)-lactate + A = pyruvate + AH2</text>
        <dbReference type="Rhea" id="RHEA:15089"/>
        <dbReference type="ChEBI" id="CHEBI:13193"/>
        <dbReference type="ChEBI" id="CHEBI:15361"/>
        <dbReference type="ChEBI" id="CHEBI:16004"/>
        <dbReference type="ChEBI" id="CHEBI:17499"/>
    </reaction>
</comment>
<proteinExistence type="predicted"/>
<dbReference type="Proteomes" id="UP001162891">
    <property type="component" value="Chromosome"/>
</dbReference>
<evidence type="ECO:0000256" key="1">
    <source>
        <dbReference type="ARBA" id="ARBA00022485"/>
    </source>
</evidence>
<dbReference type="SUPFAM" id="SSF46548">
    <property type="entry name" value="alpha-helical ferredoxin"/>
    <property type="match status" value="1"/>
</dbReference>
<feature type="region of interest" description="Disordered" evidence="7">
    <location>
        <begin position="1"/>
        <end position="39"/>
    </location>
</feature>
<feature type="domain" description="4Fe-4S ferredoxin-type" evidence="8">
    <location>
        <begin position="37"/>
        <end position="68"/>
    </location>
</feature>
<evidence type="ECO:0000259" key="8">
    <source>
        <dbReference type="PROSITE" id="PS51379"/>
    </source>
</evidence>
<comment type="function">
    <text evidence="6">Component of a complex that catalyzes the oxidation of glycolate to glyoxylate.</text>
</comment>
<evidence type="ECO:0000256" key="4">
    <source>
        <dbReference type="ARBA" id="ARBA00023004"/>
    </source>
</evidence>
<dbReference type="InterPro" id="IPR012257">
    <property type="entry name" value="Glc_ox_4Fe-4S"/>
</dbReference>
<comment type="catalytic activity">
    <reaction evidence="6">
        <text>glycolate + A = glyoxylate + AH2</text>
        <dbReference type="Rhea" id="RHEA:21264"/>
        <dbReference type="ChEBI" id="CHEBI:13193"/>
        <dbReference type="ChEBI" id="CHEBI:17499"/>
        <dbReference type="ChEBI" id="CHEBI:29805"/>
        <dbReference type="ChEBI" id="CHEBI:36655"/>
        <dbReference type="EC" id="1.1.99.14"/>
    </reaction>
</comment>
<name>A0ABN6MYR1_9BACT</name>
<reference evidence="10" key="1">
    <citation type="journal article" date="2022" name="Int. J. Syst. Evol. Microbiol.">
        <title>Anaeromyxobacter oryzae sp. nov., Anaeromyxobacter diazotrophicus sp. nov. and Anaeromyxobacter paludicola sp. nov., isolated from paddy soils.</title>
        <authorList>
            <person name="Itoh H."/>
            <person name="Xu Z."/>
            <person name="Mise K."/>
            <person name="Masuda Y."/>
            <person name="Ushijima N."/>
            <person name="Hayakawa C."/>
            <person name="Shiratori Y."/>
            <person name="Senoo K."/>
        </authorList>
    </citation>
    <scope>NUCLEOTIDE SEQUENCE [LARGE SCALE GENOMIC DNA]</scope>
    <source>
        <strain evidence="10">Red232</strain>
    </source>
</reference>
<sequence length="462" mass="49957">MAPETTTERRSTESARAAPEKRGLPEAAPGEPRHGEHGGGLDAAEDCVHCGFCLPVCPTWQSWQEEMDSPRGRIDLFRAVSDGRLELSPVVAGHFDRCLGCMACVTACPSGVRYDHVIEDARERVERTIRRSPRERLFRSLVFAMFPYPRRLRVAALALWAWRRSGLAWLARRLGFQRAFPAIARLEALAPPLTLREALAPVPARTPAVGERRLRAALLAGCVQRVFFPNVNGATVRVLAAEGVEVVAPRGLGCCGALSVHAGRADEARRLARDLIERLEREDYDVLVVNAAGCGSHLKDLGHLFADDPELAPRARAIAAKVRDATELLAALSPRAPRAPIAARAAYHSPCHIGHAQRLVDQPRRLLATIPGLELVEIPDGDQCCGSAGVYNLVEPESAAEIGSRKAANLLSTGARLVVSANPGCTLQLRRHLAERGATIEAAHPLELLDRAIAAARRGGTP</sequence>
<dbReference type="InterPro" id="IPR017900">
    <property type="entry name" value="4Fe4S_Fe_S_CS"/>
</dbReference>
<keyword evidence="1 6" id="KW-0004">4Fe-4S</keyword>
<dbReference type="RefSeq" id="WP_248354867.1">
    <property type="nucleotide sequence ID" value="NZ_AP025591.1"/>
</dbReference>
<accession>A0ABN6MYR1</accession>
<feature type="domain" description="4Fe-4S ferredoxin-type" evidence="8">
    <location>
        <begin position="89"/>
        <end position="120"/>
    </location>
</feature>
<comment type="cofactor">
    <cofactor evidence="6">
        <name>[4Fe-4S] cluster</name>
        <dbReference type="ChEBI" id="CHEBI:49883"/>
    </cofactor>
    <text evidence="6">Binds 2 [4Fe-4S] clusters.</text>
</comment>
<keyword evidence="5 6" id="KW-0411">Iron-sulfur</keyword>
<evidence type="ECO:0000313" key="10">
    <source>
        <dbReference type="Proteomes" id="UP001162891"/>
    </source>
</evidence>
<keyword evidence="10" id="KW-1185">Reference proteome</keyword>
<keyword evidence="3" id="KW-0677">Repeat</keyword>
<dbReference type="PROSITE" id="PS51379">
    <property type="entry name" value="4FE4S_FER_2"/>
    <property type="match status" value="2"/>
</dbReference>
<evidence type="ECO:0000256" key="2">
    <source>
        <dbReference type="ARBA" id="ARBA00022723"/>
    </source>
</evidence>
<feature type="compositionally biased region" description="Basic and acidic residues" evidence="7">
    <location>
        <begin position="1"/>
        <end position="24"/>
    </location>
</feature>
<dbReference type="InterPro" id="IPR009051">
    <property type="entry name" value="Helical_ferredxn"/>
</dbReference>